<dbReference type="EMBL" id="JBEPMN010000015">
    <property type="protein sequence ID" value="MET3662784.1"/>
    <property type="molecule type" value="Genomic_DNA"/>
</dbReference>
<evidence type="ECO:0000313" key="6">
    <source>
        <dbReference type="Proteomes" id="UP001549143"/>
    </source>
</evidence>
<evidence type="ECO:0000313" key="5">
    <source>
        <dbReference type="EMBL" id="MET3662784.1"/>
    </source>
</evidence>
<dbReference type="PANTHER" id="PTHR43060:SF15">
    <property type="entry name" value="3-HYDROXYISOBUTYRATE DEHYDROGENASE-LIKE 1, MITOCHONDRIAL-RELATED"/>
    <property type="match status" value="1"/>
</dbReference>
<protein>
    <submittedName>
        <fullName evidence="5">3-hydroxyisobutyrate dehydrogenase-like beta-hydroxyacid dehydrogenase</fullName>
    </submittedName>
</protein>
<dbReference type="InterPro" id="IPR029154">
    <property type="entry name" value="HIBADH-like_NADP-bd"/>
</dbReference>
<keyword evidence="6" id="KW-1185">Reference proteome</keyword>
<evidence type="ECO:0000259" key="4">
    <source>
        <dbReference type="Pfam" id="PF14833"/>
    </source>
</evidence>
<dbReference type="Gene3D" id="3.40.50.720">
    <property type="entry name" value="NAD(P)-binding Rossmann-like Domain"/>
    <property type="match status" value="1"/>
</dbReference>
<feature type="domain" description="3-hydroxyisobutyrate dehydrogenase-like NAD-binding" evidence="4">
    <location>
        <begin position="168"/>
        <end position="265"/>
    </location>
</feature>
<accession>A0ABV2KP18</accession>
<dbReference type="Pfam" id="PF03446">
    <property type="entry name" value="NAD_binding_2"/>
    <property type="match status" value="1"/>
</dbReference>
<evidence type="ECO:0000256" key="2">
    <source>
        <dbReference type="ARBA" id="ARBA00023027"/>
    </source>
</evidence>
<dbReference type="InterPro" id="IPR008927">
    <property type="entry name" value="6-PGluconate_DH-like_C_sf"/>
</dbReference>
<dbReference type="InterPro" id="IPR006115">
    <property type="entry name" value="6PGDH_NADP-bd"/>
</dbReference>
<dbReference type="InterPro" id="IPR015815">
    <property type="entry name" value="HIBADH-related"/>
</dbReference>
<name>A0ABV2KP18_9HYPH</name>
<keyword evidence="1" id="KW-0560">Oxidoreductase</keyword>
<dbReference type="PANTHER" id="PTHR43060">
    <property type="entry name" value="3-HYDROXYISOBUTYRATE DEHYDROGENASE-LIKE 1, MITOCHONDRIAL-RELATED"/>
    <property type="match status" value="1"/>
</dbReference>
<gene>
    <name evidence="5" type="ORF">ABID44_003135</name>
</gene>
<dbReference type="Pfam" id="PF14833">
    <property type="entry name" value="NAD_binding_11"/>
    <property type="match status" value="1"/>
</dbReference>
<dbReference type="SUPFAM" id="SSF48179">
    <property type="entry name" value="6-phosphogluconate dehydrogenase C-terminal domain-like"/>
    <property type="match status" value="1"/>
</dbReference>
<dbReference type="Proteomes" id="UP001549143">
    <property type="component" value="Unassembled WGS sequence"/>
</dbReference>
<proteinExistence type="predicted"/>
<evidence type="ECO:0000259" key="3">
    <source>
        <dbReference type="Pfam" id="PF03446"/>
    </source>
</evidence>
<reference evidence="5 6" key="1">
    <citation type="submission" date="2024-06" db="EMBL/GenBank/DDBJ databases">
        <title>Genomic Encyclopedia of Type Strains, Phase IV (KMG-IV): sequencing the most valuable type-strain genomes for metagenomic binning, comparative biology and taxonomic classification.</title>
        <authorList>
            <person name="Goeker M."/>
        </authorList>
    </citation>
    <scope>NUCLEOTIDE SEQUENCE [LARGE SCALE GENOMIC DNA]</scope>
    <source>
        <strain evidence="5 6">DSM 19730</strain>
    </source>
</reference>
<keyword evidence="2" id="KW-0520">NAD</keyword>
<dbReference type="Gene3D" id="1.10.1040.10">
    <property type="entry name" value="N-(1-d-carboxylethyl)-l-norvaline Dehydrogenase, domain 2"/>
    <property type="match status" value="1"/>
</dbReference>
<comment type="caution">
    <text evidence="5">The sequence shown here is derived from an EMBL/GenBank/DDBJ whole genome shotgun (WGS) entry which is preliminary data.</text>
</comment>
<dbReference type="InterPro" id="IPR036291">
    <property type="entry name" value="NAD(P)-bd_dom_sf"/>
</dbReference>
<dbReference type="RefSeq" id="WP_354152628.1">
    <property type="nucleotide sequence ID" value="NZ_JBEPMN010000015.1"/>
</dbReference>
<organism evidence="5 6">
    <name type="scientific">Aquamicrobium ahrensii</name>
    <dbReference type="NCBI Taxonomy" id="469551"/>
    <lineage>
        <taxon>Bacteria</taxon>
        <taxon>Pseudomonadati</taxon>
        <taxon>Pseudomonadota</taxon>
        <taxon>Alphaproteobacteria</taxon>
        <taxon>Hyphomicrobiales</taxon>
        <taxon>Phyllobacteriaceae</taxon>
        <taxon>Aquamicrobium</taxon>
    </lineage>
</organism>
<sequence length="274" mass="29303">MTARPRVGFVGVGRMGRPMCRHIIGAGFDLTVYDPAAAAIEAVQKIGGKSAATPRELAAVSDIIFVMPGFFNEVEAAVSGPDGLLDGAAPGSIIVVASTITPAQAKELAARCAEKGVDFVDAPVCQGERGAEEAYLVWLVGGDEKTVEKVRPVMEPCGREVFHLGDIGAGMVGKAMNNMLLWAALIADHEALSIAESHGVSKERLIPALLRSSGTNWPLEHWKDMHRIPWAHKDMQIVLEMGDQARLTLPLAGLLREQVKPVMRAAGISEELIR</sequence>
<dbReference type="PIRSF" id="PIRSF000103">
    <property type="entry name" value="HIBADH"/>
    <property type="match status" value="1"/>
</dbReference>
<dbReference type="SUPFAM" id="SSF51735">
    <property type="entry name" value="NAD(P)-binding Rossmann-fold domains"/>
    <property type="match status" value="1"/>
</dbReference>
<dbReference type="InterPro" id="IPR013328">
    <property type="entry name" value="6PGD_dom2"/>
</dbReference>
<evidence type="ECO:0000256" key="1">
    <source>
        <dbReference type="ARBA" id="ARBA00023002"/>
    </source>
</evidence>
<feature type="domain" description="6-phosphogluconate dehydrogenase NADP-binding" evidence="3">
    <location>
        <begin position="6"/>
        <end position="165"/>
    </location>
</feature>